<name>A0ABV8EZ49_9ACTN</name>
<feature type="compositionally biased region" description="Polar residues" evidence="2">
    <location>
        <begin position="582"/>
        <end position="593"/>
    </location>
</feature>
<feature type="domain" description="Cell envelope-related transcriptional attenuator" evidence="4">
    <location>
        <begin position="279"/>
        <end position="454"/>
    </location>
</feature>
<accession>A0ABV8EZ49</accession>
<organism evidence="5 6">
    <name type="scientific">Streptosporangium jomthongense</name>
    <dbReference type="NCBI Taxonomy" id="1193683"/>
    <lineage>
        <taxon>Bacteria</taxon>
        <taxon>Bacillati</taxon>
        <taxon>Actinomycetota</taxon>
        <taxon>Actinomycetes</taxon>
        <taxon>Streptosporangiales</taxon>
        <taxon>Streptosporangiaceae</taxon>
        <taxon>Streptosporangium</taxon>
    </lineage>
</organism>
<feature type="region of interest" description="Disordered" evidence="2">
    <location>
        <begin position="1"/>
        <end position="97"/>
    </location>
</feature>
<proteinExistence type="inferred from homology"/>
<keyword evidence="3" id="KW-1133">Transmembrane helix</keyword>
<feature type="transmembrane region" description="Helical" evidence="3">
    <location>
        <begin position="166"/>
        <end position="191"/>
    </location>
</feature>
<keyword evidence="3" id="KW-0472">Membrane</keyword>
<gene>
    <name evidence="5" type="ORF">ACFOYY_12105</name>
</gene>
<comment type="caution">
    <text evidence="5">The sequence shown here is derived from an EMBL/GenBank/DDBJ whole genome shotgun (WGS) entry which is preliminary data.</text>
</comment>
<protein>
    <submittedName>
        <fullName evidence="5">LCP family protein</fullName>
    </submittedName>
</protein>
<dbReference type="Pfam" id="PF03816">
    <property type="entry name" value="LytR_cpsA_psr"/>
    <property type="match status" value="1"/>
</dbReference>
<feature type="compositionally biased region" description="Low complexity" evidence="2">
    <location>
        <begin position="560"/>
        <end position="581"/>
    </location>
</feature>
<comment type="similarity">
    <text evidence="1">Belongs to the LytR/CpsA/Psr (LCP) family.</text>
</comment>
<feature type="region of interest" description="Disordered" evidence="2">
    <location>
        <begin position="528"/>
        <end position="600"/>
    </location>
</feature>
<feature type="transmembrane region" description="Helical" evidence="3">
    <location>
        <begin position="203"/>
        <end position="224"/>
    </location>
</feature>
<dbReference type="Proteomes" id="UP001595698">
    <property type="component" value="Unassembled WGS sequence"/>
</dbReference>
<evidence type="ECO:0000256" key="3">
    <source>
        <dbReference type="SAM" id="Phobius"/>
    </source>
</evidence>
<sequence>MRHGQGPGDSSGDDGKRHAPEQDPGVTPGAPAADVPGAPGTPDAPGVLGAPGPPSAGAGEGAGETARPPGEDARIPQGPGDLAQGPPPVARPAGKRPRFAKPLTTASLVGWTGLSVVLPGAAHLRAGHRRTGYALLGVFAALLVAAAVVAFVVLPGNVGFLTRDSTLTSAVALAGAGALAWFLIVLSSYISLRPRRLSGRGQIVSGVAIGLLCVGVMSPFALVANTVLTAKNTANAIFQSSTDNPAVVPVKHEDPWNGRDRVNFLLVGGDGAGNRDGIRTDSMTVASVQVSTGNTVMFSLPRNLQHVRFPPDGTLGRQFPNGFMRELPNGGLLNEVWQYGEEHPEVVQGKDGQRGPRALMEAIGYTLNLRIDYYALINMFGFAHLVDAIGGLKIRVDRDVPWGGLYGTAGTIRAGYRTLSGEEALWYGRSRVGSDDFSRMSRQRCVIGAFAQQATPSVVLTNFVKIANVAKKMAKTDIPRELLDPLTELALKVKNARITSLQFVPPEFYSGSPDWRKIRAATVRALRQSERPARRAQAAGVTASPGVSGATASPTGGDGTPAATPSTTRPTPHRTAPQTPRETPTQNGATAKSLSEICGF</sequence>
<dbReference type="PANTHER" id="PTHR33392:SF6">
    <property type="entry name" value="POLYISOPRENYL-TEICHOIC ACID--PEPTIDOGLYCAN TEICHOIC ACID TRANSFERASE TAGU"/>
    <property type="match status" value="1"/>
</dbReference>
<evidence type="ECO:0000256" key="1">
    <source>
        <dbReference type="ARBA" id="ARBA00006068"/>
    </source>
</evidence>
<keyword evidence="6" id="KW-1185">Reference proteome</keyword>
<dbReference type="InterPro" id="IPR004474">
    <property type="entry name" value="LytR_CpsA_psr"/>
</dbReference>
<evidence type="ECO:0000259" key="4">
    <source>
        <dbReference type="Pfam" id="PF03816"/>
    </source>
</evidence>
<evidence type="ECO:0000313" key="6">
    <source>
        <dbReference type="Proteomes" id="UP001595698"/>
    </source>
</evidence>
<feature type="compositionally biased region" description="Low complexity" evidence="2">
    <location>
        <begin position="23"/>
        <end position="50"/>
    </location>
</feature>
<dbReference type="InterPro" id="IPR050922">
    <property type="entry name" value="LytR/CpsA/Psr_CW_biosynth"/>
</dbReference>
<dbReference type="PANTHER" id="PTHR33392">
    <property type="entry name" value="POLYISOPRENYL-TEICHOIC ACID--PEPTIDOGLYCAN TEICHOIC ACID TRANSFERASE TAGU"/>
    <property type="match status" value="1"/>
</dbReference>
<dbReference type="NCBIfam" id="TIGR00350">
    <property type="entry name" value="lytR_cpsA_psr"/>
    <property type="match status" value="1"/>
</dbReference>
<reference evidence="6" key="1">
    <citation type="journal article" date="2019" name="Int. J. Syst. Evol. Microbiol.">
        <title>The Global Catalogue of Microorganisms (GCM) 10K type strain sequencing project: providing services to taxonomists for standard genome sequencing and annotation.</title>
        <authorList>
            <consortium name="The Broad Institute Genomics Platform"/>
            <consortium name="The Broad Institute Genome Sequencing Center for Infectious Disease"/>
            <person name="Wu L."/>
            <person name="Ma J."/>
        </authorList>
    </citation>
    <scope>NUCLEOTIDE SEQUENCE [LARGE SCALE GENOMIC DNA]</scope>
    <source>
        <strain evidence="6">TBRC 7912</strain>
    </source>
</reference>
<dbReference type="EMBL" id="JBHSBC010000012">
    <property type="protein sequence ID" value="MFC3980869.1"/>
    <property type="molecule type" value="Genomic_DNA"/>
</dbReference>
<dbReference type="Gene3D" id="3.40.630.190">
    <property type="entry name" value="LCP protein"/>
    <property type="match status" value="1"/>
</dbReference>
<dbReference type="RefSeq" id="WP_386190051.1">
    <property type="nucleotide sequence ID" value="NZ_JBHSBC010000012.1"/>
</dbReference>
<evidence type="ECO:0000256" key="2">
    <source>
        <dbReference type="SAM" id="MobiDB-lite"/>
    </source>
</evidence>
<evidence type="ECO:0000313" key="5">
    <source>
        <dbReference type="EMBL" id="MFC3980869.1"/>
    </source>
</evidence>
<keyword evidence="3" id="KW-0812">Transmembrane</keyword>
<feature type="transmembrane region" description="Helical" evidence="3">
    <location>
        <begin position="133"/>
        <end position="154"/>
    </location>
</feature>